<dbReference type="SUPFAM" id="SSF53756">
    <property type="entry name" value="UDP-Glycosyltransferase/glycogen phosphorylase"/>
    <property type="match status" value="1"/>
</dbReference>
<dbReference type="EMBL" id="FOLL01000001">
    <property type="protein sequence ID" value="SFB78450.1"/>
    <property type="molecule type" value="Genomic_DNA"/>
</dbReference>
<sequence>MVGIYSLDRVGGAELYTCDLIRQLKQKDNIAVEFYAMVQGKLADYVSEELQVRYMSKERYDLILVTHNAAVEALYGKGPIIQICHGAILDLEFPSVYADYHVGISKEICDSLDSKGFPNCLVLNGLDLNQKYPIRPPNETLKRVLSLCQSEEANAMLQNACNRLEVEFVSFNKHENPVFNIEQEINKADLVVGIGRSIYDAMACGRPCVVFDSRGYNGNKGDGYLHPELFDTFVRNNCSGRFRNRAYTEEELVLEIQKYNAADGARLRQIAEKQLNVVNTAEALLDTVRCISPETRRKKRYRIVRDRLTRLRTSFRHLRRSFKRKLKQMMGIERAH</sequence>
<keyword evidence="2" id="KW-1185">Reference proteome</keyword>
<protein>
    <submittedName>
        <fullName evidence="1">Uncharacterized protein</fullName>
    </submittedName>
</protein>
<organism evidence="1 2">
    <name type="scientific">Parapedobacter composti</name>
    <dbReference type="NCBI Taxonomy" id="623281"/>
    <lineage>
        <taxon>Bacteria</taxon>
        <taxon>Pseudomonadati</taxon>
        <taxon>Bacteroidota</taxon>
        <taxon>Sphingobacteriia</taxon>
        <taxon>Sphingobacteriales</taxon>
        <taxon>Sphingobacteriaceae</taxon>
        <taxon>Parapedobacter</taxon>
    </lineage>
</organism>
<dbReference type="AlphaFoldDB" id="A0A1I1E0F9"/>
<dbReference type="Proteomes" id="UP000199577">
    <property type="component" value="Unassembled WGS sequence"/>
</dbReference>
<proteinExistence type="predicted"/>
<gene>
    <name evidence="1" type="ORF">SAMN05421747_10194</name>
</gene>
<reference evidence="1 2" key="1">
    <citation type="submission" date="2016-10" db="EMBL/GenBank/DDBJ databases">
        <authorList>
            <person name="de Groot N.N."/>
        </authorList>
    </citation>
    <scope>NUCLEOTIDE SEQUENCE [LARGE SCALE GENOMIC DNA]</scope>
    <source>
        <strain evidence="1 2">DSM 22900</strain>
    </source>
</reference>
<evidence type="ECO:0000313" key="2">
    <source>
        <dbReference type="Proteomes" id="UP000199577"/>
    </source>
</evidence>
<name>A0A1I1E0F9_9SPHI</name>
<evidence type="ECO:0000313" key="1">
    <source>
        <dbReference type="EMBL" id="SFB78450.1"/>
    </source>
</evidence>
<dbReference type="STRING" id="623281.SAMN05421747_10194"/>
<accession>A0A1I1E0F9</accession>